<comment type="caution">
    <text evidence="3">The sequence shown here is derived from an EMBL/GenBank/DDBJ whole genome shotgun (WGS) entry which is preliminary data.</text>
</comment>
<dbReference type="OrthoDB" id="2867208at2"/>
<dbReference type="InterPro" id="IPR040832">
    <property type="entry name" value="TTHB210-like_dom"/>
</dbReference>
<reference evidence="3 4" key="1">
    <citation type="submission" date="2019-01" db="EMBL/GenBank/DDBJ databases">
        <title>Lacibacter sp. strain TTM-7.</title>
        <authorList>
            <person name="Chen W.-M."/>
        </authorList>
    </citation>
    <scope>NUCLEOTIDE SEQUENCE [LARGE SCALE GENOMIC DNA]</scope>
    <source>
        <strain evidence="3 4">TTM-7</strain>
    </source>
</reference>
<evidence type="ECO:0000259" key="2">
    <source>
        <dbReference type="Pfam" id="PF18197"/>
    </source>
</evidence>
<protein>
    <recommendedName>
        <fullName evidence="2">TTHB210-like domain-containing protein</fullName>
    </recommendedName>
</protein>
<dbReference type="Proteomes" id="UP000290204">
    <property type="component" value="Unassembled WGS sequence"/>
</dbReference>
<feature type="signal peptide" evidence="1">
    <location>
        <begin position="1"/>
        <end position="25"/>
    </location>
</feature>
<dbReference type="EMBL" id="SDHW01000002">
    <property type="protein sequence ID" value="RXK60468.1"/>
    <property type="molecule type" value="Genomic_DNA"/>
</dbReference>
<sequence length="297" mass="33395">MKKQILLMSALFLFINLGLVSCKKAIDENAANKMDAPFPENDQSLIALPGSTGFRAANIAARNDDKYNTFYGAQVQIGNGHMRSWININHAGVPLAIGIEMTGGAFDNLPTDPNDHAGATYHLKLHQKAHAVTAFDHIMINWNVQGHEPPPIYGLPHFDMHFYKVGMDAVMNMTDPAKFNLLPPPGYIPPAYLFAGGVPMMGSHWVDLMSPELQPPNTPNYTAFTHTMIYGSYDGDVIFVEPMITRAFLLSGVTLQKWYRQPDFFDPANTYYPQRYNIWKNEKNGRHYVALDEMVMR</sequence>
<dbReference type="Pfam" id="PF18197">
    <property type="entry name" value="TTHB210-like"/>
    <property type="match status" value="1"/>
</dbReference>
<evidence type="ECO:0000313" key="3">
    <source>
        <dbReference type="EMBL" id="RXK60468.1"/>
    </source>
</evidence>
<name>A0A4Q1CJD8_9BACT</name>
<dbReference type="RefSeq" id="WP_129130428.1">
    <property type="nucleotide sequence ID" value="NZ_SDHW01000002.1"/>
</dbReference>
<dbReference type="PROSITE" id="PS51257">
    <property type="entry name" value="PROKAR_LIPOPROTEIN"/>
    <property type="match status" value="1"/>
</dbReference>
<dbReference type="InterPro" id="IPR033786">
    <property type="entry name" value="TTHB210-like"/>
</dbReference>
<evidence type="ECO:0000256" key="1">
    <source>
        <dbReference type="SAM" id="SignalP"/>
    </source>
</evidence>
<proteinExistence type="predicted"/>
<keyword evidence="1" id="KW-0732">Signal</keyword>
<organism evidence="3 4">
    <name type="scientific">Lacibacter luteus</name>
    <dbReference type="NCBI Taxonomy" id="2508719"/>
    <lineage>
        <taxon>Bacteria</taxon>
        <taxon>Pseudomonadati</taxon>
        <taxon>Bacteroidota</taxon>
        <taxon>Chitinophagia</taxon>
        <taxon>Chitinophagales</taxon>
        <taxon>Chitinophagaceae</taxon>
        <taxon>Lacibacter</taxon>
    </lineage>
</organism>
<keyword evidence="4" id="KW-1185">Reference proteome</keyword>
<feature type="chain" id="PRO_5020307197" description="TTHB210-like domain-containing protein" evidence="1">
    <location>
        <begin position="26"/>
        <end position="297"/>
    </location>
</feature>
<feature type="domain" description="TTHB210-like" evidence="2">
    <location>
        <begin position="90"/>
        <end position="142"/>
    </location>
</feature>
<gene>
    <name evidence="3" type="ORF">ESA94_08340</name>
</gene>
<dbReference type="CDD" id="cd11669">
    <property type="entry name" value="TTHB210-like"/>
    <property type="match status" value="1"/>
</dbReference>
<dbReference type="AlphaFoldDB" id="A0A4Q1CJD8"/>
<accession>A0A4Q1CJD8</accession>
<evidence type="ECO:0000313" key="4">
    <source>
        <dbReference type="Proteomes" id="UP000290204"/>
    </source>
</evidence>